<evidence type="ECO:0000256" key="4">
    <source>
        <dbReference type="ARBA" id="ARBA00022932"/>
    </source>
</evidence>
<evidence type="ECO:0000259" key="8">
    <source>
        <dbReference type="Pfam" id="PF22912"/>
    </source>
</evidence>
<evidence type="ECO:0000256" key="7">
    <source>
        <dbReference type="SAM" id="MobiDB-lite"/>
    </source>
</evidence>
<evidence type="ECO:0000256" key="3">
    <source>
        <dbReference type="ARBA" id="ARBA00022705"/>
    </source>
</evidence>
<evidence type="ECO:0000256" key="2">
    <source>
        <dbReference type="ARBA" id="ARBA00022695"/>
    </source>
</evidence>
<dbReference type="GO" id="GO:0003887">
    <property type="term" value="F:DNA-directed DNA polymerase activity"/>
    <property type="evidence" value="ECO:0007669"/>
    <property type="project" value="UniProtKB-KW"/>
</dbReference>
<dbReference type="GO" id="GO:0008270">
    <property type="term" value="F:zinc ion binding"/>
    <property type="evidence" value="ECO:0007669"/>
    <property type="project" value="UniProtKB-KW"/>
</dbReference>
<keyword evidence="6" id="KW-0539">Nucleus</keyword>
<dbReference type="PANTHER" id="PTHR10670">
    <property type="entry name" value="DNA POLYMERASE EPSILON CATALYTIC SUBUNIT A"/>
    <property type="match status" value="1"/>
</dbReference>
<keyword evidence="6" id="KW-0411">Iron-sulfur</keyword>
<comment type="cofactor">
    <cofactor evidence="6">
        <name>[4Fe-4S] cluster</name>
        <dbReference type="ChEBI" id="CHEBI:49883"/>
    </cofactor>
</comment>
<evidence type="ECO:0000313" key="10">
    <source>
        <dbReference type="Proteomes" id="UP000261480"/>
    </source>
</evidence>
<comment type="similarity">
    <text evidence="6">Belongs to the DNA polymerase type-B family.</text>
</comment>
<protein>
    <recommendedName>
        <fullName evidence="6">DNA polymerase epsilon catalytic subunit</fullName>
        <ecNumber evidence="6">2.7.7.7</ecNumber>
    </recommendedName>
</protein>
<feature type="region of interest" description="Disordered" evidence="7">
    <location>
        <begin position="1"/>
        <end position="58"/>
    </location>
</feature>
<keyword evidence="6" id="KW-0862">Zinc</keyword>
<proteinExistence type="inferred from homology"/>
<dbReference type="GO" id="GO:0006272">
    <property type="term" value="P:leading strand elongation"/>
    <property type="evidence" value="ECO:0007669"/>
    <property type="project" value="TreeGrafter"/>
</dbReference>
<keyword evidence="3 6" id="KW-0235">DNA replication</keyword>
<evidence type="ECO:0000256" key="5">
    <source>
        <dbReference type="ARBA" id="ARBA00023125"/>
    </source>
</evidence>
<evidence type="ECO:0000256" key="1">
    <source>
        <dbReference type="ARBA" id="ARBA00022679"/>
    </source>
</evidence>
<dbReference type="PANTHER" id="PTHR10670:SF0">
    <property type="entry name" value="DNA POLYMERASE EPSILON CATALYTIC SUBUNIT A"/>
    <property type="match status" value="1"/>
</dbReference>
<keyword evidence="6" id="KW-0479">Metal-binding</keyword>
<keyword evidence="6" id="KW-0408">Iron</keyword>
<dbReference type="Pfam" id="PF22912">
    <property type="entry name" value="zf-DPOE"/>
    <property type="match status" value="1"/>
</dbReference>
<dbReference type="Pfam" id="PF23250">
    <property type="entry name" value="zf_DPOE_2"/>
    <property type="match status" value="1"/>
</dbReference>
<comment type="subcellular location">
    <subcellularLocation>
        <location evidence="6">Nucleus</location>
    </subcellularLocation>
</comment>
<feature type="domain" description="DNA polymerase-epsilon zinc finger" evidence="8">
    <location>
        <begin position="291"/>
        <end position="347"/>
    </location>
</feature>
<dbReference type="GO" id="GO:0000278">
    <property type="term" value="P:mitotic cell cycle"/>
    <property type="evidence" value="ECO:0007669"/>
    <property type="project" value="TreeGrafter"/>
</dbReference>
<keyword evidence="4 6" id="KW-0239">DNA-directed DNA polymerase</keyword>
<reference evidence="9" key="2">
    <citation type="submission" date="2025-09" db="UniProtKB">
        <authorList>
            <consortium name="Ensembl"/>
        </authorList>
    </citation>
    <scope>IDENTIFICATION</scope>
</reference>
<feature type="compositionally biased region" description="Acidic residues" evidence="7">
    <location>
        <begin position="33"/>
        <end position="58"/>
    </location>
</feature>
<dbReference type="Ensembl" id="ENSPMET00000025962.1">
    <property type="protein sequence ID" value="ENSPMEP00000032240.1"/>
    <property type="gene ID" value="ENSPMEG00000019958.1"/>
</dbReference>
<keyword evidence="6" id="KW-0863">Zinc-finger</keyword>
<evidence type="ECO:0000256" key="6">
    <source>
        <dbReference type="RuleBase" id="RU365029"/>
    </source>
</evidence>
<keyword evidence="1 6" id="KW-0808">Transferase</keyword>
<dbReference type="GO" id="GO:0003677">
    <property type="term" value="F:DNA binding"/>
    <property type="evidence" value="ECO:0007669"/>
    <property type="project" value="UniProtKB-KW"/>
</dbReference>
<dbReference type="STRING" id="48701.ENSPMEP00000032240"/>
<comment type="function">
    <text evidence="6">DNA polymerase II participates in chromosomal DNA replication.</text>
</comment>
<reference evidence="9" key="1">
    <citation type="submission" date="2025-08" db="UniProtKB">
        <authorList>
            <consortium name="Ensembl"/>
        </authorList>
    </citation>
    <scope>IDENTIFICATION</scope>
</reference>
<dbReference type="AlphaFoldDB" id="A0A3B3YZ09"/>
<accession>A0A3B3YZ09</accession>
<dbReference type="InterPro" id="IPR054475">
    <property type="entry name" value="Znf-DPOE"/>
</dbReference>
<keyword evidence="5 6" id="KW-0238">DNA-binding</keyword>
<dbReference type="EC" id="2.7.7.7" evidence="6"/>
<organism evidence="9 10">
    <name type="scientific">Poecilia mexicana</name>
    <dbReference type="NCBI Taxonomy" id="48701"/>
    <lineage>
        <taxon>Eukaryota</taxon>
        <taxon>Metazoa</taxon>
        <taxon>Chordata</taxon>
        <taxon>Craniata</taxon>
        <taxon>Vertebrata</taxon>
        <taxon>Euteleostomi</taxon>
        <taxon>Actinopterygii</taxon>
        <taxon>Neopterygii</taxon>
        <taxon>Teleostei</taxon>
        <taxon>Neoteleostei</taxon>
        <taxon>Acanthomorphata</taxon>
        <taxon>Ovalentaria</taxon>
        <taxon>Atherinomorphae</taxon>
        <taxon>Cyprinodontiformes</taxon>
        <taxon>Poeciliidae</taxon>
        <taxon>Poeciliinae</taxon>
        <taxon>Poecilia</taxon>
    </lineage>
</organism>
<dbReference type="GO" id="GO:0051539">
    <property type="term" value="F:4 iron, 4 sulfur cluster binding"/>
    <property type="evidence" value="ECO:0007669"/>
    <property type="project" value="UniProtKB-KW"/>
</dbReference>
<evidence type="ECO:0000313" key="9">
    <source>
        <dbReference type="Ensembl" id="ENSPMEP00000032240.1"/>
    </source>
</evidence>
<dbReference type="Proteomes" id="UP000261480">
    <property type="component" value="Unplaced"/>
</dbReference>
<dbReference type="GO" id="GO:0008310">
    <property type="term" value="F:single-stranded DNA 3'-5' DNA exonuclease activity"/>
    <property type="evidence" value="ECO:0007669"/>
    <property type="project" value="TreeGrafter"/>
</dbReference>
<name>A0A3B3YZ09_9TELE</name>
<keyword evidence="2 6" id="KW-0548">Nucleotidyltransferase</keyword>
<dbReference type="GO" id="GO:0008622">
    <property type="term" value="C:epsilon DNA polymerase complex"/>
    <property type="evidence" value="ECO:0007669"/>
    <property type="project" value="InterPro"/>
</dbReference>
<keyword evidence="6" id="KW-0004">4Fe-4S</keyword>
<dbReference type="GO" id="GO:0045004">
    <property type="term" value="P:DNA replication proofreading"/>
    <property type="evidence" value="ECO:0007669"/>
    <property type="project" value="TreeGrafter"/>
</dbReference>
<dbReference type="InterPro" id="IPR029703">
    <property type="entry name" value="POL2"/>
</dbReference>
<dbReference type="GO" id="GO:0006287">
    <property type="term" value="P:base-excision repair, gap-filling"/>
    <property type="evidence" value="ECO:0007669"/>
    <property type="project" value="TreeGrafter"/>
</dbReference>
<sequence length="364" mass="41109">MDPSNYGGVKGKLPSSVLYGEVRSKQKKRKQGEEDEEGSEDEDEDDAEEDDGDAETDEVEELIESNWNVMHYLPQTASCQKYFLMIVSGKTKTNICAYNLHSCSLPQHERGAETQPGFPAGMISFSQEYVASELTQNIFTITQKIQKKVTGTRSVTQSSEMFPVLPGSHLPLNNPALEFVKYVCQVLSLDANIVNQVNKLKRDLLRLVDVGEFSEEAQFRDPCNSYILPEVICHHCNFCRDLDLCKDPTVAQDGSVLPQWFCSNCQMQYETESIETALVDALQKKLMSYTLQDLVCTKCKGVKEANMPLYCACAGNFDLTFSAKSFSEQTAVFRNIASHYNMRFLEETIDWLLEMSPQISQSRH</sequence>
<keyword evidence="10" id="KW-1185">Reference proteome</keyword>
<comment type="catalytic activity">
    <reaction evidence="6">
        <text>DNA(n) + a 2'-deoxyribonucleoside 5'-triphosphate = DNA(n+1) + diphosphate</text>
        <dbReference type="Rhea" id="RHEA:22508"/>
        <dbReference type="Rhea" id="RHEA-COMP:17339"/>
        <dbReference type="Rhea" id="RHEA-COMP:17340"/>
        <dbReference type="ChEBI" id="CHEBI:33019"/>
        <dbReference type="ChEBI" id="CHEBI:61560"/>
        <dbReference type="ChEBI" id="CHEBI:173112"/>
        <dbReference type="EC" id="2.7.7.7"/>
    </reaction>
</comment>
<dbReference type="GO" id="GO:0006297">
    <property type="term" value="P:nucleotide-excision repair, DNA gap filling"/>
    <property type="evidence" value="ECO:0007669"/>
    <property type="project" value="TreeGrafter"/>
</dbReference>